<comment type="caution">
    <text evidence="1">The sequence shown here is derived from an EMBL/GenBank/DDBJ whole genome shotgun (WGS) entry which is preliminary data.</text>
</comment>
<proteinExistence type="predicted"/>
<protein>
    <submittedName>
        <fullName evidence="1">Uncharacterized protein</fullName>
    </submittedName>
</protein>
<evidence type="ECO:0000313" key="1">
    <source>
        <dbReference type="EMBL" id="GAI16781.1"/>
    </source>
</evidence>
<dbReference type="EMBL" id="BARV01004253">
    <property type="protein sequence ID" value="GAI16781.1"/>
    <property type="molecule type" value="Genomic_DNA"/>
</dbReference>
<sequence>MARAVVELTDYLTRFGSLFLEALDGVHATLTETTFEIKAIEASNFIGTFAKVNSPIV</sequence>
<organism evidence="1">
    <name type="scientific">marine sediment metagenome</name>
    <dbReference type="NCBI Taxonomy" id="412755"/>
    <lineage>
        <taxon>unclassified sequences</taxon>
        <taxon>metagenomes</taxon>
        <taxon>ecological metagenomes</taxon>
    </lineage>
</organism>
<reference evidence="1" key="1">
    <citation type="journal article" date="2014" name="Front. Microbiol.">
        <title>High frequency of phylogenetically diverse reductive dehalogenase-homologous genes in deep subseafloor sedimentary metagenomes.</title>
        <authorList>
            <person name="Kawai M."/>
            <person name="Futagami T."/>
            <person name="Toyoda A."/>
            <person name="Takaki Y."/>
            <person name="Nishi S."/>
            <person name="Hori S."/>
            <person name="Arai W."/>
            <person name="Tsubouchi T."/>
            <person name="Morono Y."/>
            <person name="Uchiyama I."/>
            <person name="Ito T."/>
            <person name="Fujiyama A."/>
            <person name="Inagaki F."/>
            <person name="Takami H."/>
        </authorList>
    </citation>
    <scope>NUCLEOTIDE SEQUENCE</scope>
    <source>
        <strain evidence="1">Expedition CK06-06</strain>
    </source>
</reference>
<accession>X1MFB1</accession>
<name>X1MFB1_9ZZZZ</name>
<gene>
    <name evidence="1" type="ORF">S06H3_09574</name>
</gene>
<dbReference type="AlphaFoldDB" id="X1MFB1"/>